<dbReference type="GO" id="GO:0035251">
    <property type="term" value="F:UDP-glucosyltransferase activity"/>
    <property type="evidence" value="ECO:0000318"/>
    <property type="project" value="GO_Central"/>
</dbReference>
<evidence type="ECO:0000313" key="4">
    <source>
        <dbReference type="EMBL" id="EOY33542.1"/>
    </source>
</evidence>
<gene>
    <name evidence="4" type="ORF">TCM_041491</name>
</gene>
<dbReference type="Gramene" id="EOY33542">
    <property type="protein sequence ID" value="EOY33542"/>
    <property type="gene ID" value="TCM_041491"/>
</dbReference>
<dbReference type="EMBL" id="CM001887">
    <property type="protein sequence ID" value="EOY33542.1"/>
    <property type="molecule type" value="Genomic_DNA"/>
</dbReference>
<accession>A0A061GWH0</accession>
<dbReference type="eggNOG" id="KOG1192">
    <property type="taxonomic scope" value="Eukaryota"/>
</dbReference>
<sequence length="388" mass="43335">MDIQQQNSSALMLPCLAQGHISPYLELAKRLSSRNFNIYFCSTPINLELIRKNVKGESSLIQFIDLHLPSLLELPPHHHTTRDLPPHLFPSLVAAFDAAKPTFCNVLRTLKPNLVIHDFLQPGAAAAANEQDVRAVMSIATGATGSSSAAHYVKNPTMEHAIQEAEFKKSLQWFDGTNNGITNKHSFLECLGRSPNMVLITSSRIIEASYIDYMSVLLGKQVEIITFVPLKPHRNAVQRDLNTRRNSTLEGMIYGVPIIAMPMKHDQLFNAKLVTELGVGMKVPRENGKLKSEEIVSIINEVMVQEVGKELKARATDLDLAKIYKARYVAYLCELVGEEMNPVGNLVQESAYGDDDAAVMLWLNKNKPPWVAYISFGSKLMMPYQMFL</sequence>
<comment type="similarity">
    <text evidence="1">Belongs to the UDP-glycosyltransferase family.</text>
</comment>
<dbReference type="Gene3D" id="3.40.50.2000">
    <property type="entry name" value="Glycogen Phosphorylase B"/>
    <property type="match status" value="2"/>
</dbReference>
<dbReference type="GO" id="GO:1901135">
    <property type="term" value="P:carbohydrate derivative metabolic process"/>
    <property type="evidence" value="ECO:0007669"/>
    <property type="project" value="UniProtKB-ARBA"/>
</dbReference>
<dbReference type="PANTHER" id="PTHR48044">
    <property type="entry name" value="GLYCOSYLTRANSFERASE"/>
    <property type="match status" value="1"/>
</dbReference>
<dbReference type="PANTHER" id="PTHR48044:SF9">
    <property type="entry name" value="UDP-GLYCOSYLTRANSFERASE SUPERFAMILY PROTEIN"/>
    <property type="match status" value="1"/>
</dbReference>
<proteinExistence type="inferred from homology"/>
<evidence type="ECO:0000313" key="5">
    <source>
        <dbReference type="Proteomes" id="UP000026915"/>
    </source>
</evidence>
<reference evidence="4 5" key="1">
    <citation type="journal article" date="2013" name="Genome Biol.">
        <title>The genome sequence of the most widely cultivated cacao type and its use to identify candidate genes regulating pod color.</title>
        <authorList>
            <person name="Motamayor J.C."/>
            <person name="Mockaitis K."/>
            <person name="Schmutz J."/>
            <person name="Haiminen N."/>
            <person name="Iii D.L."/>
            <person name="Cornejo O."/>
            <person name="Findley S.D."/>
            <person name="Zheng P."/>
            <person name="Utro F."/>
            <person name="Royaert S."/>
            <person name="Saski C."/>
            <person name="Jenkins J."/>
            <person name="Podicheti R."/>
            <person name="Zhao M."/>
            <person name="Scheffler B.E."/>
            <person name="Stack J.C."/>
            <person name="Feltus F.A."/>
            <person name="Mustiga G.M."/>
            <person name="Amores F."/>
            <person name="Phillips W."/>
            <person name="Marelli J.P."/>
            <person name="May G.D."/>
            <person name="Shapiro H."/>
            <person name="Ma J."/>
            <person name="Bustamante C.D."/>
            <person name="Schnell R.J."/>
            <person name="Main D."/>
            <person name="Gilbert D."/>
            <person name="Parida L."/>
            <person name="Kuhn D.N."/>
        </authorList>
    </citation>
    <scope>NUCLEOTIDE SEQUENCE [LARGE SCALE GENOMIC DNA]</scope>
    <source>
        <strain evidence="5">cv. Matina 1-6</strain>
    </source>
</reference>
<organism evidence="4 5">
    <name type="scientific">Theobroma cacao</name>
    <name type="common">Cacao</name>
    <name type="synonym">Cocoa</name>
    <dbReference type="NCBI Taxonomy" id="3641"/>
    <lineage>
        <taxon>Eukaryota</taxon>
        <taxon>Viridiplantae</taxon>
        <taxon>Streptophyta</taxon>
        <taxon>Embryophyta</taxon>
        <taxon>Tracheophyta</taxon>
        <taxon>Spermatophyta</taxon>
        <taxon>Magnoliopsida</taxon>
        <taxon>eudicotyledons</taxon>
        <taxon>Gunneridae</taxon>
        <taxon>Pentapetalae</taxon>
        <taxon>rosids</taxon>
        <taxon>malvids</taxon>
        <taxon>Malvales</taxon>
        <taxon>Malvaceae</taxon>
        <taxon>Byttnerioideae</taxon>
        <taxon>Theobroma</taxon>
    </lineage>
</organism>
<keyword evidence="2" id="KW-0808">Transferase</keyword>
<dbReference type="InParanoid" id="A0A061GWH0"/>
<evidence type="ECO:0000256" key="1">
    <source>
        <dbReference type="ARBA" id="ARBA00009995"/>
    </source>
</evidence>
<name>A0A061GWH0_THECC</name>
<evidence type="ECO:0000259" key="3">
    <source>
        <dbReference type="Pfam" id="PF26168"/>
    </source>
</evidence>
<dbReference type="InterPro" id="IPR002213">
    <property type="entry name" value="UDP_glucos_trans"/>
</dbReference>
<dbReference type="InterPro" id="IPR058980">
    <property type="entry name" value="Glyco_transf_N"/>
</dbReference>
<evidence type="ECO:0000256" key="2">
    <source>
        <dbReference type="ARBA" id="ARBA00022679"/>
    </source>
</evidence>
<dbReference type="Pfam" id="PF26168">
    <property type="entry name" value="Glyco_transf_N"/>
    <property type="match status" value="1"/>
</dbReference>
<dbReference type="AlphaFoldDB" id="A0A061GWH0"/>
<dbReference type="HOGENOM" id="CLU_712522_0_0_1"/>
<dbReference type="OMA" id="PSILMLP"/>
<keyword evidence="5" id="KW-1185">Reference proteome</keyword>
<dbReference type="Pfam" id="PF00201">
    <property type="entry name" value="UDPGT"/>
    <property type="match status" value="1"/>
</dbReference>
<feature type="domain" description="Glycosyltransferase N-terminal" evidence="3">
    <location>
        <begin position="11"/>
        <end position="215"/>
    </location>
</feature>
<dbReference type="SUPFAM" id="SSF53756">
    <property type="entry name" value="UDP-Glycosyltransferase/glycogen phosphorylase"/>
    <property type="match status" value="1"/>
</dbReference>
<protein>
    <recommendedName>
        <fullName evidence="3">Glycosyltransferase N-terminal domain-containing protein</fullName>
    </recommendedName>
</protein>
<dbReference type="Proteomes" id="UP000026915">
    <property type="component" value="Chromosome 9"/>
</dbReference>
<dbReference type="STRING" id="3641.A0A061GWH0"/>